<dbReference type="EMBL" id="PDJC01000001">
    <property type="protein sequence ID" value="PFG17239.1"/>
    <property type="molecule type" value="Genomic_DNA"/>
</dbReference>
<reference evidence="1 2" key="1">
    <citation type="submission" date="2017-10" db="EMBL/GenBank/DDBJ databases">
        <title>Sequencing the genomes of 1000 actinobacteria strains.</title>
        <authorList>
            <person name="Klenk H.-P."/>
        </authorList>
    </citation>
    <scope>NUCLEOTIDE SEQUENCE [LARGE SCALE GENOMIC DNA]</scope>
    <source>
        <strain evidence="1 2">DSM 15597</strain>
    </source>
</reference>
<evidence type="ECO:0000313" key="1">
    <source>
        <dbReference type="EMBL" id="PFG17239.1"/>
    </source>
</evidence>
<dbReference type="AlphaFoldDB" id="A0A2A9CUK0"/>
<comment type="caution">
    <text evidence="1">The sequence shown here is derived from an EMBL/GenBank/DDBJ whole genome shotgun (WGS) entry which is preliminary data.</text>
</comment>
<accession>A0A2A9CUK0</accession>
<dbReference type="RefSeq" id="WP_098460684.1">
    <property type="nucleotide sequence ID" value="NZ_PDJC01000001.1"/>
</dbReference>
<protein>
    <submittedName>
        <fullName evidence="1">Uncharacterized protein</fullName>
    </submittedName>
</protein>
<sequence length="70" mass="8175">MKTYTLHWTYTDQFGYQRREMLEQTSSLDLVQKYAASMFAVVEPESWWIEASETVEFHDCTTQTAAEVAS</sequence>
<evidence type="ECO:0000313" key="2">
    <source>
        <dbReference type="Proteomes" id="UP000226079"/>
    </source>
</evidence>
<dbReference type="Proteomes" id="UP000226079">
    <property type="component" value="Unassembled WGS sequence"/>
</dbReference>
<organism evidence="1 2">
    <name type="scientific">Propionicimonas paludicola</name>
    <dbReference type="NCBI Taxonomy" id="185243"/>
    <lineage>
        <taxon>Bacteria</taxon>
        <taxon>Bacillati</taxon>
        <taxon>Actinomycetota</taxon>
        <taxon>Actinomycetes</taxon>
        <taxon>Propionibacteriales</taxon>
        <taxon>Nocardioidaceae</taxon>
        <taxon>Propionicimonas</taxon>
    </lineage>
</organism>
<keyword evidence="2" id="KW-1185">Reference proteome</keyword>
<name>A0A2A9CUK0_9ACTN</name>
<proteinExistence type="predicted"/>
<gene>
    <name evidence="1" type="ORF">ATK74_1802</name>
</gene>